<dbReference type="RefSeq" id="WP_416204922.1">
    <property type="nucleotide sequence ID" value="NZ_JBBKTX010000003.1"/>
</dbReference>
<dbReference type="Proteomes" id="UP001620597">
    <property type="component" value="Unassembled WGS sequence"/>
</dbReference>
<protein>
    <submittedName>
        <fullName evidence="1">Uncharacterized protein</fullName>
    </submittedName>
</protein>
<sequence>MQLNRCPVCHGRIGLEQLVQDDAGRELLALLAAHDADTATALVGYLGLFRSGSRDLAMDRALRLAKEALALAEPDWLTPALQDTVESIRAKRQSTDAKALTNHNYLKRVLESVISNGTPRVRYQRPAAGADYQTVEASRERLNDTSW</sequence>
<keyword evidence="2" id="KW-1185">Reference proteome</keyword>
<comment type="caution">
    <text evidence="1">The sequence shown here is derived from an EMBL/GenBank/DDBJ whole genome shotgun (WGS) entry which is preliminary data.</text>
</comment>
<name>A0ABW8NET7_9GAMM</name>
<evidence type="ECO:0000313" key="1">
    <source>
        <dbReference type="EMBL" id="MFK4751467.1"/>
    </source>
</evidence>
<dbReference type="EMBL" id="JBBKTX010000003">
    <property type="protein sequence ID" value="MFK4751467.1"/>
    <property type="molecule type" value="Genomic_DNA"/>
</dbReference>
<reference evidence="1 2" key="1">
    <citation type="submission" date="2024-03" db="EMBL/GenBank/DDBJ databases">
        <title>High-quality draft genome sequence of Oceanobacter sp. wDCs-4.</title>
        <authorList>
            <person name="Dong C."/>
        </authorList>
    </citation>
    <scope>NUCLEOTIDE SEQUENCE [LARGE SCALE GENOMIC DNA]</scope>
    <source>
        <strain evidence="2">wDCs-4</strain>
    </source>
</reference>
<organism evidence="1 2">
    <name type="scientific">Oceanobacter antarcticus</name>
    <dbReference type="NCBI Taxonomy" id="3133425"/>
    <lineage>
        <taxon>Bacteria</taxon>
        <taxon>Pseudomonadati</taxon>
        <taxon>Pseudomonadota</taxon>
        <taxon>Gammaproteobacteria</taxon>
        <taxon>Oceanospirillales</taxon>
        <taxon>Oceanospirillaceae</taxon>
        <taxon>Oceanobacter</taxon>
    </lineage>
</organism>
<gene>
    <name evidence="1" type="ORF">WG929_03490</name>
</gene>
<accession>A0ABW8NET7</accession>
<evidence type="ECO:0000313" key="2">
    <source>
        <dbReference type="Proteomes" id="UP001620597"/>
    </source>
</evidence>
<proteinExistence type="predicted"/>